<dbReference type="EMBL" id="JAHYXK010000006">
    <property type="protein sequence ID" value="MBW7467366.1"/>
    <property type="molecule type" value="Genomic_DNA"/>
</dbReference>
<comment type="caution">
    <text evidence="2">The sequence shown here is derived from an EMBL/GenBank/DDBJ whole genome shotgun (WGS) entry which is preliminary data.</text>
</comment>
<keyword evidence="1" id="KW-0732">Signal</keyword>
<name>A0ABS7CU35_9BACT</name>
<keyword evidence="3" id="KW-1185">Reference proteome</keyword>
<evidence type="ECO:0000256" key="1">
    <source>
        <dbReference type="SAM" id="SignalP"/>
    </source>
</evidence>
<sequence length="132" mass="14965">MKRILLLTFAATICTFATAQRLKLTDDALDKHVLEVNINGQAMAALELQAELNLTQEQYKLAMQLNQKRYEQIAEAEEVYQADNILRSKAIYSINLEADKSIGAILDPKQLRAFLELEGQRQLRLVSDNADE</sequence>
<feature type="signal peptide" evidence="1">
    <location>
        <begin position="1"/>
        <end position="19"/>
    </location>
</feature>
<proteinExistence type="predicted"/>
<protein>
    <recommendedName>
        <fullName evidence="4">TolC family protein</fullName>
    </recommendedName>
</protein>
<feature type="chain" id="PRO_5047134019" description="TolC family protein" evidence="1">
    <location>
        <begin position="20"/>
        <end position="132"/>
    </location>
</feature>
<dbReference type="RefSeq" id="WP_219877242.1">
    <property type="nucleotide sequence ID" value="NZ_JAHYXK010000006.1"/>
</dbReference>
<dbReference type="Proteomes" id="UP000813018">
    <property type="component" value="Unassembled WGS sequence"/>
</dbReference>
<accession>A0ABS7CU35</accession>
<evidence type="ECO:0000313" key="3">
    <source>
        <dbReference type="Proteomes" id="UP000813018"/>
    </source>
</evidence>
<organism evidence="2 3">
    <name type="scientific">Pontibacter aydingkolensis</name>
    <dbReference type="NCBI Taxonomy" id="1911536"/>
    <lineage>
        <taxon>Bacteria</taxon>
        <taxon>Pseudomonadati</taxon>
        <taxon>Bacteroidota</taxon>
        <taxon>Cytophagia</taxon>
        <taxon>Cytophagales</taxon>
        <taxon>Hymenobacteraceae</taxon>
        <taxon>Pontibacter</taxon>
    </lineage>
</organism>
<evidence type="ECO:0000313" key="2">
    <source>
        <dbReference type="EMBL" id="MBW7467366.1"/>
    </source>
</evidence>
<reference evidence="2 3" key="1">
    <citation type="journal article" date="2016" name="Int. J. Syst. Evol. Microbiol.">
        <title>Pontibacter aydingkolensis sp. nov., isolated from soil of a salt lake.</title>
        <authorList>
            <person name="Osman G."/>
            <person name="Zhang T."/>
            <person name="Lou K."/>
            <person name="Gao Y."/>
            <person name="Chang W."/>
            <person name="Lin Q."/>
            <person name="Yang H.M."/>
            <person name="Huo X.D."/>
            <person name="Wang N."/>
        </authorList>
    </citation>
    <scope>NUCLEOTIDE SEQUENCE [LARGE SCALE GENOMIC DNA]</scope>
    <source>
        <strain evidence="2 3">KACC 19255</strain>
    </source>
</reference>
<gene>
    <name evidence="2" type="ORF">K0O23_09815</name>
</gene>
<evidence type="ECO:0008006" key="4">
    <source>
        <dbReference type="Google" id="ProtNLM"/>
    </source>
</evidence>